<feature type="domain" description="Alpha/beta-hydrolase N-terminal" evidence="2">
    <location>
        <begin position="156"/>
        <end position="312"/>
    </location>
</feature>
<evidence type="ECO:0000259" key="2">
    <source>
        <dbReference type="Pfam" id="PF15420"/>
    </source>
</evidence>
<reference evidence="4" key="1">
    <citation type="submission" date="2020-05" db="EMBL/GenBank/DDBJ databases">
        <authorList>
            <person name="Chiriac C."/>
            <person name="Salcher M."/>
            <person name="Ghai R."/>
            <person name="Kavagutti S V."/>
        </authorList>
    </citation>
    <scope>NUCLEOTIDE SEQUENCE</scope>
</reference>
<dbReference type="Pfam" id="PF10081">
    <property type="entry name" value="Abhydrolase_9"/>
    <property type="match status" value="1"/>
</dbReference>
<organism evidence="4">
    <name type="scientific">freshwater metagenome</name>
    <dbReference type="NCBI Taxonomy" id="449393"/>
    <lineage>
        <taxon>unclassified sequences</taxon>
        <taxon>metagenomes</taxon>
        <taxon>ecological metagenomes</taxon>
    </lineage>
</organism>
<protein>
    <submittedName>
        <fullName evidence="4">Unannotated protein</fullName>
    </submittedName>
</protein>
<dbReference type="InterPro" id="IPR027787">
    <property type="entry name" value="Alpha/beta-hydrolase_catalytic"/>
</dbReference>
<name>A0A6J7S2F2_9ZZZZ</name>
<sequence>MSFLTRAIGALGPNRTLAERVALFAAAAAVGPSFEPGLQPRKTLDQAIATGVISATTLSLVTATQSSIDALGSSLMRTRGVDRSNATSATKLLFNVGTNLAVAGITETMARLLPPHEDELLRRGLARVAAQRSSRVALAGAGLSAIIGTADLLAQKNPRLRWTLGVPLALPAGIAASAFEIHRVHQNAKKYNDTTISKVSTRNSVGIALGVGAGVLAMQAGERVLASQVSKSLLRVAPDYNEIANPIGHFVALGILGGALTAGYEYATRRVEQGGAAVEPAYENPPTSHFVSGGPESLIPFATLSREGRRFTNMVLTRDEIENVMGLPAKSDPIRLFVGLDSSSVIEERVELLIDELVRTNAFDREVLCFASPTGSGYINYVLAEALEYLSLGDSAIATIQYSLLPSPMSLNRTGLAVEQNRAVMYGITGYLRGLAPEKRPKFVLFGESLGALTMQDIWQHRTVEAMERDFIHSSIFLGTPSATEFAKAWRLDREKMDPQGLMIELDNFGQFADLPEVQRNNLRHLLLSHYDDPIPKFGTNLLLRQPWWLGPINERPQGVPKSSKWRPGTTFVLTGVDLINAMEVIPGIFGRRGHDYREDIARFVSEIYDLPVTPEQLAKMEEALRNRELKWAQRRVVTEQVERAKEALTREMKSWIPTDDSTIGSDDIWKQLVASAQADIDAGEALKQA</sequence>
<evidence type="ECO:0000313" key="3">
    <source>
        <dbReference type="EMBL" id="CAB4889559.1"/>
    </source>
</evidence>
<feature type="domain" description="Alpha/beta-hydrolase catalytic" evidence="1">
    <location>
        <begin position="334"/>
        <end position="619"/>
    </location>
</feature>
<gene>
    <name evidence="3" type="ORF">UFOPK3495_00241</name>
    <name evidence="4" type="ORF">UFOPK4237_00291</name>
</gene>
<accession>A0A6J7S2F2</accession>
<dbReference type="InterPro" id="IPR027788">
    <property type="entry name" value="Alpha/beta-hydrolase_N_dom"/>
</dbReference>
<dbReference type="Pfam" id="PF15420">
    <property type="entry name" value="Abhydrolase_9_N"/>
    <property type="match status" value="1"/>
</dbReference>
<evidence type="ECO:0000259" key="1">
    <source>
        <dbReference type="Pfam" id="PF10081"/>
    </source>
</evidence>
<evidence type="ECO:0000313" key="4">
    <source>
        <dbReference type="EMBL" id="CAB5035307.1"/>
    </source>
</evidence>
<proteinExistence type="predicted"/>
<dbReference type="EMBL" id="CAFBPZ010000010">
    <property type="protein sequence ID" value="CAB5035307.1"/>
    <property type="molecule type" value="Genomic_DNA"/>
</dbReference>
<dbReference type="AlphaFoldDB" id="A0A6J7S2F2"/>
<dbReference type="EMBL" id="CAFBMC010000007">
    <property type="protein sequence ID" value="CAB4889559.1"/>
    <property type="molecule type" value="Genomic_DNA"/>
</dbReference>